<dbReference type="PROSITE" id="PS51035">
    <property type="entry name" value="BAG"/>
    <property type="match status" value="1"/>
</dbReference>
<organism evidence="4 5">
    <name type="scientific">Lithospermum erythrorhizon</name>
    <name type="common">Purple gromwell</name>
    <name type="synonym">Lithospermum officinale var. erythrorhizon</name>
    <dbReference type="NCBI Taxonomy" id="34254"/>
    <lineage>
        <taxon>Eukaryota</taxon>
        <taxon>Viridiplantae</taxon>
        <taxon>Streptophyta</taxon>
        <taxon>Embryophyta</taxon>
        <taxon>Tracheophyta</taxon>
        <taxon>Spermatophyta</taxon>
        <taxon>Magnoliopsida</taxon>
        <taxon>eudicotyledons</taxon>
        <taxon>Gunneridae</taxon>
        <taxon>Pentapetalae</taxon>
        <taxon>asterids</taxon>
        <taxon>lamiids</taxon>
        <taxon>Boraginales</taxon>
        <taxon>Boraginaceae</taxon>
        <taxon>Boraginoideae</taxon>
        <taxon>Lithospermeae</taxon>
        <taxon>Lithospermum</taxon>
    </lineage>
</organism>
<dbReference type="AlphaFoldDB" id="A0AAV3PWQ5"/>
<feature type="compositionally biased region" description="Low complexity" evidence="2">
    <location>
        <begin position="92"/>
        <end position="102"/>
    </location>
</feature>
<keyword evidence="5" id="KW-1185">Reference proteome</keyword>
<feature type="region of interest" description="Disordered" evidence="2">
    <location>
        <begin position="72"/>
        <end position="141"/>
    </location>
</feature>
<dbReference type="Proteomes" id="UP001454036">
    <property type="component" value="Unassembled WGS sequence"/>
</dbReference>
<dbReference type="PANTHER" id="PTHR12329:SF38">
    <property type="entry name" value="BAG FAMILY MOLECULAR CHAPERONE REGULATOR-LIKE PROTEIN"/>
    <property type="match status" value="1"/>
</dbReference>
<gene>
    <name evidence="4" type="ORF">LIER_43286</name>
</gene>
<reference evidence="4 5" key="1">
    <citation type="submission" date="2024-01" db="EMBL/GenBank/DDBJ databases">
        <title>The complete chloroplast genome sequence of Lithospermum erythrorhizon: insights into the phylogenetic relationship among Boraginaceae species and the maternal lineages of purple gromwells.</title>
        <authorList>
            <person name="Okada T."/>
            <person name="Watanabe K."/>
        </authorList>
    </citation>
    <scope>NUCLEOTIDE SEQUENCE [LARGE SCALE GENOMIC DNA]</scope>
</reference>
<dbReference type="PANTHER" id="PTHR12329">
    <property type="entry name" value="BCL2-ASSOCIATED ATHANOGENE"/>
    <property type="match status" value="1"/>
</dbReference>
<evidence type="ECO:0000313" key="4">
    <source>
        <dbReference type="EMBL" id="GAA0154653.1"/>
    </source>
</evidence>
<dbReference type="Pfam" id="PF02179">
    <property type="entry name" value="BAG"/>
    <property type="match status" value="1"/>
</dbReference>
<proteinExistence type="predicted"/>
<protein>
    <submittedName>
        <fullName evidence="4">Chaperone</fullName>
    </submittedName>
</protein>
<dbReference type="InterPro" id="IPR003103">
    <property type="entry name" value="BAG_domain"/>
</dbReference>
<comment type="caution">
    <text evidence="4">The sequence shown here is derived from an EMBL/GenBank/DDBJ whole genome shotgun (WGS) entry which is preliminary data.</text>
</comment>
<dbReference type="GO" id="GO:0051087">
    <property type="term" value="F:protein-folding chaperone binding"/>
    <property type="evidence" value="ECO:0007669"/>
    <property type="project" value="InterPro"/>
</dbReference>
<feature type="compositionally biased region" description="Polar residues" evidence="2">
    <location>
        <begin position="103"/>
        <end position="122"/>
    </location>
</feature>
<accession>A0AAV3PWQ5</accession>
<evidence type="ECO:0000256" key="2">
    <source>
        <dbReference type="SAM" id="MobiDB-lite"/>
    </source>
</evidence>
<sequence length="154" mass="17227">MWHVSALETVISKGGKVVEIDVLKFTELLMNQLVKLEGITIADGDVKLQRKIQAKRIQKYVEILDMIKMKNSKAKANGNDTTTERPQREFYSSPSQSRRSSSGDVFNTTQWETFDSTPTPSLTRPPVAASHSVSSTATPTTNVAQPRFDWDLLL</sequence>
<dbReference type="GO" id="GO:0005737">
    <property type="term" value="C:cytoplasm"/>
    <property type="evidence" value="ECO:0007669"/>
    <property type="project" value="TreeGrafter"/>
</dbReference>
<dbReference type="GO" id="GO:0050821">
    <property type="term" value="P:protein stabilization"/>
    <property type="evidence" value="ECO:0007669"/>
    <property type="project" value="TreeGrafter"/>
</dbReference>
<keyword evidence="1" id="KW-0143">Chaperone</keyword>
<feature type="compositionally biased region" description="Low complexity" evidence="2">
    <location>
        <begin position="125"/>
        <end position="141"/>
    </location>
</feature>
<evidence type="ECO:0000259" key="3">
    <source>
        <dbReference type="PROSITE" id="PS51035"/>
    </source>
</evidence>
<dbReference type="InterPro" id="IPR039773">
    <property type="entry name" value="BAG_chaperone_regulator"/>
</dbReference>
<evidence type="ECO:0000256" key="1">
    <source>
        <dbReference type="ARBA" id="ARBA00023186"/>
    </source>
</evidence>
<dbReference type="Gene3D" id="1.20.58.120">
    <property type="entry name" value="BAG domain"/>
    <property type="match status" value="1"/>
</dbReference>
<dbReference type="GO" id="GO:0000774">
    <property type="term" value="F:adenyl-nucleotide exchange factor activity"/>
    <property type="evidence" value="ECO:0007669"/>
    <property type="project" value="TreeGrafter"/>
</dbReference>
<evidence type="ECO:0000313" key="5">
    <source>
        <dbReference type="Proteomes" id="UP001454036"/>
    </source>
</evidence>
<dbReference type="InterPro" id="IPR036533">
    <property type="entry name" value="BAG_dom_sf"/>
</dbReference>
<feature type="domain" description="BAG" evidence="3">
    <location>
        <begin position="10"/>
        <end position="68"/>
    </location>
</feature>
<name>A0AAV3PWQ5_LITER</name>
<dbReference type="EMBL" id="BAABME010033985">
    <property type="protein sequence ID" value="GAA0154653.1"/>
    <property type="molecule type" value="Genomic_DNA"/>
</dbReference>
<dbReference type="SUPFAM" id="SSF63491">
    <property type="entry name" value="BAG domain"/>
    <property type="match status" value="1"/>
</dbReference>